<evidence type="ECO:0000313" key="12">
    <source>
        <dbReference type="Proteomes" id="UP001165422"/>
    </source>
</evidence>
<keyword evidence="8" id="KW-0408">Iron</keyword>
<keyword evidence="9" id="KW-0411">Iron-sulfur</keyword>
<comment type="function">
    <text evidence="2">Electron transfer subunit of the terminal reductase during anaerobic growth on various sulfoxide and N-oxide compounds.</text>
</comment>
<evidence type="ECO:0000256" key="7">
    <source>
        <dbReference type="ARBA" id="ARBA00022982"/>
    </source>
</evidence>
<dbReference type="PROSITE" id="PS51379">
    <property type="entry name" value="4FE4S_FER_2"/>
    <property type="match status" value="3"/>
</dbReference>
<dbReference type="Pfam" id="PF12800">
    <property type="entry name" value="Fer4_4"/>
    <property type="match status" value="1"/>
</dbReference>
<sequence>MCTQLAFYFEQKNCTGCNTCKIACKDKNNLEAGQNFRNVYEVSGGSYIKRGRAVIPKVYAFWISISCNHCIDPACVKACPVKAIKKRKKDGIVYICEDLCIGCRSCIKACPYKAPQYDSSTKKVKKCDFCMDLIDKGKPPVCVAACPMRVLNYGDLNFLKARYGNICKVRGMPEGNATKPALVITPHRDALKK</sequence>
<dbReference type="Proteomes" id="UP001165422">
    <property type="component" value="Unassembled WGS sequence"/>
</dbReference>
<feature type="domain" description="4Fe-4S ferredoxin-type" evidence="10">
    <location>
        <begin position="91"/>
        <end position="120"/>
    </location>
</feature>
<dbReference type="InterPro" id="IPR017896">
    <property type="entry name" value="4Fe4S_Fe-S-bd"/>
</dbReference>
<keyword evidence="7" id="KW-0249">Electron transport</keyword>
<dbReference type="RefSeq" id="WP_179977555.1">
    <property type="nucleotide sequence ID" value="NZ_JAJJPB010000013.1"/>
</dbReference>
<proteinExistence type="predicted"/>
<evidence type="ECO:0000256" key="6">
    <source>
        <dbReference type="ARBA" id="ARBA00022737"/>
    </source>
</evidence>
<dbReference type="SUPFAM" id="SSF54862">
    <property type="entry name" value="4Fe-4S ferredoxins"/>
    <property type="match status" value="1"/>
</dbReference>
<name>A0ABS8N6A9_9CLOT</name>
<evidence type="ECO:0000256" key="4">
    <source>
        <dbReference type="ARBA" id="ARBA00022485"/>
    </source>
</evidence>
<dbReference type="GO" id="GO:0016491">
    <property type="term" value="F:oxidoreductase activity"/>
    <property type="evidence" value="ECO:0007669"/>
    <property type="project" value="UniProtKB-KW"/>
</dbReference>
<keyword evidence="6" id="KW-0677">Repeat</keyword>
<dbReference type="PANTHER" id="PTHR43177">
    <property type="entry name" value="PROTEIN NRFC"/>
    <property type="match status" value="1"/>
</dbReference>
<evidence type="ECO:0000256" key="9">
    <source>
        <dbReference type="ARBA" id="ARBA00023014"/>
    </source>
</evidence>
<keyword evidence="11" id="KW-0560">Oxidoreductase</keyword>
<keyword evidence="12" id="KW-1185">Reference proteome</keyword>
<dbReference type="CDD" id="cd16371">
    <property type="entry name" value="DMSOR_beta_like"/>
    <property type="match status" value="1"/>
</dbReference>
<keyword evidence="4" id="KW-0004">4Fe-4S</keyword>
<keyword evidence="3" id="KW-0813">Transport</keyword>
<feature type="domain" description="4Fe-4S ferredoxin-type" evidence="10">
    <location>
        <begin position="59"/>
        <end position="89"/>
    </location>
</feature>
<accession>A0ABS8N6A9</accession>
<dbReference type="InterPro" id="IPR014297">
    <property type="entry name" value="DMSO_DmsB"/>
</dbReference>
<reference evidence="11" key="1">
    <citation type="submission" date="2021-11" db="EMBL/GenBank/DDBJ databases">
        <authorList>
            <person name="Qingchun L."/>
            <person name="Dong Z."/>
            <person name="Zongwei Q."/>
            <person name="Jia Z."/>
            <person name="Duotao L."/>
        </authorList>
    </citation>
    <scope>NUCLEOTIDE SEQUENCE</scope>
    <source>
        <strain evidence="11">WLY-B-L2</strain>
    </source>
</reference>
<dbReference type="Pfam" id="PF13247">
    <property type="entry name" value="Fer4_11"/>
    <property type="match status" value="1"/>
</dbReference>
<dbReference type="Gene3D" id="3.30.70.20">
    <property type="match status" value="2"/>
</dbReference>
<dbReference type="PROSITE" id="PS00198">
    <property type="entry name" value="4FE4S_FER_1"/>
    <property type="match status" value="1"/>
</dbReference>
<evidence type="ECO:0000313" key="11">
    <source>
        <dbReference type="EMBL" id="MCC9295361.1"/>
    </source>
</evidence>
<feature type="domain" description="4Fe-4S ferredoxin-type" evidence="10">
    <location>
        <begin position="5"/>
        <end position="35"/>
    </location>
</feature>
<protein>
    <submittedName>
        <fullName evidence="11">Dimethylsulfoxide reductase subunit B</fullName>
        <ecNumber evidence="11">1.8.5.3</ecNumber>
    </submittedName>
</protein>
<evidence type="ECO:0000256" key="3">
    <source>
        <dbReference type="ARBA" id="ARBA00022448"/>
    </source>
</evidence>
<evidence type="ECO:0000256" key="5">
    <source>
        <dbReference type="ARBA" id="ARBA00022723"/>
    </source>
</evidence>
<comment type="cofactor">
    <cofactor evidence="1">
        <name>[4Fe-4S] cluster</name>
        <dbReference type="ChEBI" id="CHEBI:49883"/>
    </cofactor>
</comment>
<dbReference type="EC" id="1.8.5.3" evidence="11"/>
<dbReference type="InterPro" id="IPR050954">
    <property type="entry name" value="ET_IronSulfur_Cluster-Binding"/>
</dbReference>
<evidence type="ECO:0000256" key="2">
    <source>
        <dbReference type="ARBA" id="ARBA00003584"/>
    </source>
</evidence>
<comment type="caution">
    <text evidence="11">The sequence shown here is derived from an EMBL/GenBank/DDBJ whole genome shotgun (WGS) entry which is preliminary data.</text>
</comment>
<dbReference type="InterPro" id="IPR017900">
    <property type="entry name" value="4Fe4S_Fe_S_CS"/>
</dbReference>
<evidence type="ECO:0000256" key="1">
    <source>
        <dbReference type="ARBA" id="ARBA00001966"/>
    </source>
</evidence>
<organism evidence="11 12">
    <name type="scientific">Clostridium aromativorans</name>
    <dbReference type="NCBI Taxonomy" id="2836848"/>
    <lineage>
        <taxon>Bacteria</taxon>
        <taxon>Bacillati</taxon>
        <taxon>Bacillota</taxon>
        <taxon>Clostridia</taxon>
        <taxon>Eubacteriales</taxon>
        <taxon>Clostridiaceae</taxon>
        <taxon>Clostridium</taxon>
    </lineage>
</organism>
<evidence type="ECO:0000259" key="10">
    <source>
        <dbReference type="PROSITE" id="PS51379"/>
    </source>
</evidence>
<evidence type="ECO:0000256" key="8">
    <source>
        <dbReference type="ARBA" id="ARBA00023004"/>
    </source>
</evidence>
<dbReference type="PANTHER" id="PTHR43177:SF5">
    <property type="entry name" value="ANAEROBIC DIMETHYL SULFOXIDE REDUCTASE CHAIN B-RELATED"/>
    <property type="match status" value="1"/>
</dbReference>
<dbReference type="EMBL" id="JAJJPB010000013">
    <property type="protein sequence ID" value="MCC9295361.1"/>
    <property type="molecule type" value="Genomic_DNA"/>
</dbReference>
<keyword evidence="5" id="KW-0479">Metal-binding</keyword>
<gene>
    <name evidence="11" type="primary">dmsB</name>
    <name evidence="11" type="ORF">LN736_10885</name>
</gene>
<dbReference type="NCBIfam" id="TIGR02951">
    <property type="entry name" value="DMSO_dmsB"/>
    <property type="match status" value="1"/>
</dbReference>